<comment type="caution">
    <text evidence="1">The sequence shown here is derived from an EMBL/GenBank/DDBJ whole genome shotgun (WGS) entry which is preliminary data.</text>
</comment>
<keyword evidence="2" id="KW-1185">Reference proteome</keyword>
<protein>
    <recommendedName>
        <fullName evidence="3">Secreted protein</fullName>
    </recommendedName>
</protein>
<accession>A0AAV7PYA5</accession>
<organism evidence="1 2">
    <name type="scientific">Pleurodeles waltl</name>
    <name type="common">Iberian ribbed newt</name>
    <dbReference type="NCBI Taxonomy" id="8319"/>
    <lineage>
        <taxon>Eukaryota</taxon>
        <taxon>Metazoa</taxon>
        <taxon>Chordata</taxon>
        <taxon>Craniata</taxon>
        <taxon>Vertebrata</taxon>
        <taxon>Euteleostomi</taxon>
        <taxon>Amphibia</taxon>
        <taxon>Batrachia</taxon>
        <taxon>Caudata</taxon>
        <taxon>Salamandroidea</taxon>
        <taxon>Salamandridae</taxon>
        <taxon>Pleurodelinae</taxon>
        <taxon>Pleurodeles</taxon>
    </lineage>
</organism>
<dbReference type="Proteomes" id="UP001066276">
    <property type="component" value="Chromosome 7"/>
</dbReference>
<evidence type="ECO:0008006" key="3">
    <source>
        <dbReference type="Google" id="ProtNLM"/>
    </source>
</evidence>
<evidence type="ECO:0000313" key="2">
    <source>
        <dbReference type="Proteomes" id="UP001066276"/>
    </source>
</evidence>
<proteinExistence type="predicted"/>
<reference evidence="1" key="1">
    <citation type="journal article" date="2022" name="bioRxiv">
        <title>Sequencing and chromosome-scale assembly of the giantPleurodeles waltlgenome.</title>
        <authorList>
            <person name="Brown T."/>
            <person name="Elewa A."/>
            <person name="Iarovenko S."/>
            <person name="Subramanian E."/>
            <person name="Araus A.J."/>
            <person name="Petzold A."/>
            <person name="Susuki M."/>
            <person name="Suzuki K.-i.T."/>
            <person name="Hayashi T."/>
            <person name="Toyoda A."/>
            <person name="Oliveira C."/>
            <person name="Osipova E."/>
            <person name="Leigh N.D."/>
            <person name="Simon A."/>
            <person name="Yun M.H."/>
        </authorList>
    </citation>
    <scope>NUCLEOTIDE SEQUENCE</scope>
    <source>
        <strain evidence="1">20211129_DDA</strain>
        <tissue evidence="1">Liver</tissue>
    </source>
</reference>
<dbReference type="EMBL" id="JANPWB010000011">
    <property type="protein sequence ID" value="KAJ1131965.1"/>
    <property type="molecule type" value="Genomic_DNA"/>
</dbReference>
<dbReference type="AlphaFoldDB" id="A0AAV7PYA5"/>
<name>A0AAV7PYA5_PLEWA</name>
<gene>
    <name evidence="1" type="ORF">NDU88_010295</name>
</gene>
<evidence type="ECO:0000313" key="1">
    <source>
        <dbReference type="EMBL" id="KAJ1131965.1"/>
    </source>
</evidence>
<sequence length="221" mass="24060">MFLTRQTDGILGRSAARVFFSGNKLRICLAAISALCGMLSVEAAGSLKRSSDTCLSASPPPVFPSLDGVHVHAWVALCLPVQGFPASFPSIDDSFGACRWVRGMKNAGSWTGSRIRLDFNPFDPLLVTLHGVTEMTGRALQSCLASVDHLCTALRLLAGKNIRKVVPLSTCLQYRACVTCTSTAQPRFRFRLNMGVLYLHPKVNSSTRVVNARKHTRTHTL</sequence>